<dbReference type="GO" id="GO:0005829">
    <property type="term" value="C:cytosol"/>
    <property type="evidence" value="ECO:0007669"/>
    <property type="project" value="TreeGrafter"/>
</dbReference>
<name>A0A0F9LIF6_9ZZZZ</name>
<dbReference type="EMBL" id="LAZR01006112">
    <property type="protein sequence ID" value="KKM94654.1"/>
    <property type="molecule type" value="Genomic_DNA"/>
</dbReference>
<feature type="domain" description="Guanylate kinase-like" evidence="3">
    <location>
        <begin position="223"/>
        <end position="402"/>
    </location>
</feature>
<evidence type="ECO:0000256" key="1">
    <source>
        <dbReference type="ARBA" id="ARBA00022679"/>
    </source>
</evidence>
<dbReference type="Pfam" id="PF00625">
    <property type="entry name" value="Guanylate_kin"/>
    <property type="match status" value="1"/>
</dbReference>
<keyword evidence="1" id="KW-0808">Transferase</keyword>
<dbReference type="PANTHER" id="PTHR23117">
    <property type="entry name" value="GUANYLATE KINASE-RELATED"/>
    <property type="match status" value="1"/>
</dbReference>
<dbReference type="SUPFAM" id="SSF52540">
    <property type="entry name" value="P-loop containing nucleoside triphosphate hydrolases"/>
    <property type="match status" value="1"/>
</dbReference>
<evidence type="ECO:0000259" key="3">
    <source>
        <dbReference type="PROSITE" id="PS50052"/>
    </source>
</evidence>
<dbReference type="PROSITE" id="PS50052">
    <property type="entry name" value="GUANYLATE_KINASE_2"/>
    <property type="match status" value="1"/>
</dbReference>
<protein>
    <recommendedName>
        <fullName evidence="3">Guanylate kinase-like domain-containing protein</fullName>
    </recommendedName>
</protein>
<dbReference type="PANTHER" id="PTHR23117:SF18">
    <property type="entry name" value="LEUCINE-RICH REPEAT AND GUANYLATE KINASE DOMAIN-CONTAINING PROTEIN"/>
    <property type="match status" value="1"/>
</dbReference>
<dbReference type="InterPro" id="IPR008144">
    <property type="entry name" value="Guanylate_kin-like_dom"/>
</dbReference>
<dbReference type="Gene3D" id="3.40.50.300">
    <property type="entry name" value="P-loop containing nucleotide triphosphate hydrolases"/>
    <property type="match status" value="1"/>
</dbReference>
<feature type="compositionally biased region" description="Polar residues" evidence="2">
    <location>
        <begin position="1"/>
        <end position="15"/>
    </location>
</feature>
<dbReference type="AlphaFoldDB" id="A0A0F9LIF6"/>
<comment type="caution">
    <text evidence="4">The sequence shown here is derived from an EMBL/GenBank/DDBJ whole genome shotgun (WGS) entry which is preliminary data.</text>
</comment>
<dbReference type="InterPro" id="IPR008145">
    <property type="entry name" value="GK/Ca_channel_bsu"/>
</dbReference>
<dbReference type="InterPro" id="IPR020590">
    <property type="entry name" value="Guanylate_kinase_CS"/>
</dbReference>
<organism evidence="4">
    <name type="scientific">marine sediment metagenome</name>
    <dbReference type="NCBI Taxonomy" id="412755"/>
    <lineage>
        <taxon>unclassified sequences</taxon>
        <taxon>metagenomes</taxon>
        <taxon>ecological metagenomes</taxon>
    </lineage>
</organism>
<dbReference type="PROSITE" id="PS00856">
    <property type="entry name" value="GUANYLATE_KINASE_1"/>
    <property type="match status" value="1"/>
</dbReference>
<feature type="region of interest" description="Disordered" evidence="2">
    <location>
        <begin position="1"/>
        <end position="22"/>
    </location>
</feature>
<gene>
    <name evidence="4" type="ORF">LCGC14_1196260</name>
</gene>
<evidence type="ECO:0000256" key="2">
    <source>
        <dbReference type="SAM" id="MobiDB-lite"/>
    </source>
</evidence>
<dbReference type="SMART" id="SM00072">
    <property type="entry name" value="GuKc"/>
    <property type="match status" value="1"/>
</dbReference>
<reference evidence="4" key="1">
    <citation type="journal article" date="2015" name="Nature">
        <title>Complex archaea that bridge the gap between prokaryotes and eukaryotes.</title>
        <authorList>
            <person name="Spang A."/>
            <person name="Saw J.H."/>
            <person name="Jorgensen S.L."/>
            <person name="Zaremba-Niedzwiedzka K."/>
            <person name="Martijn J."/>
            <person name="Lind A.E."/>
            <person name="van Eijk R."/>
            <person name="Schleper C."/>
            <person name="Guy L."/>
            <person name="Ettema T.J."/>
        </authorList>
    </citation>
    <scope>NUCLEOTIDE SEQUENCE</scope>
</reference>
<sequence>MTKLQIRTSIVTPPNQDKDTQDDNFSLDALLEIISQQPITTTSCETICPDCNSTNIKTKSVSQTLVGGDPDPNHFWRKSYCRDCESNFIHEHQLDNHWYTRYEEGVGDKVLKGVSSCFESYVYTCNKCPGYVKQYFTELDGITPHISGIITYCLDGSDHIQREWFGCVVCDSKIETTPPPMKAASSKKLNPKWVVVEETDSAHMYAPYIPLIRKITPNKLLNKTIILVMGKSGCGKSTLEENLIEYSPKKFKKVISSTTRPKRPKEKHGQDYYFLSDEEYDTTDFIQTTEFADYRYGSSVTEYQTEHKCPILCITGSSARIFTDTLNNRYPDWNIFNIYFNISDERLMANMRKRGDTEEMIAKRIEQDTLDKQFEESGLSANLVVTDEDLDDKNFAITVDMGINLL</sequence>
<evidence type="ECO:0000313" key="4">
    <source>
        <dbReference type="EMBL" id="KKM94654.1"/>
    </source>
</evidence>
<accession>A0A0F9LIF6</accession>
<proteinExistence type="predicted"/>
<dbReference type="InterPro" id="IPR027417">
    <property type="entry name" value="P-loop_NTPase"/>
</dbReference>
<dbReference type="GO" id="GO:0004385">
    <property type="term" value="F:GMP kinase activity"/>
    <property type="evidence" value="ECO:0007669"/>
    <property type="project" value="TreeGrafter"/>
</dbReference>